<keyword evidence="12" id="KW-1185">Reference proteome</keyword>
<protein>
    <recommendedName>
        <fullName evidence="2">histidine kinase</fullName>
        <ecNumber evidence="2">2.7.13.3</ecNumber>
    </recommendedName>
</protein>
<dbReference type="STRING" id="1408189.CLAC_00820"/>
<keyword evidence="4" id="KW-0808">Transferase</keyword>
<dbReference type="EC" id="2.7.13.3" evidence="2"/>
<keyword evidence="7" id="KW-0067">ATP-binding</keyword>
<reference evidence="11 12" key="1">
    <citation type="submission" date="2013-10" db="EMBL/GenBank/DDBJ databases">
        <title>Complete genome sequence of Corynebacterium lactis DSM 45799(T), isolated from raw cow milk.</title>
        <authorList>
            <person name="Ruckert C."/>
            <person name="Albersmeier A."/>
            <person name="Lipski A."/>
            <person name="Kalinowski J."/>
        </authorList>
    </citation>
    <scope>NUCLEOTIDE SEQUENCE [LARGE SCALE GENOMIC DNA]</scope>
    <source>
        <strain evidence="11 12">RW2-5</strain>
    </source>
</reference>
<keyword evidence="8" id="KW-0902">Two-component regulatory system</keyword>
<dbReference type="GO" id="GO:0016020">
    <property type="term" value="C:membrane"/>
    <property type="evidence" value="ECO:0007669"/>
    <property type="project" value="InterPro"/>
</dbReference>
<evidence type="ECO:0000256" key="5">
    <source>
        <dbReference type="ARBA" id="ARBA00022741"/>
    </source>
</evidence>
<sequence length="538" mass="59261">MLSSIVLRITDAIIHSKKRERKNSDSQPPVERVIEAIWTPLIIAVPGLLQWPLQMFVRTAPLEAVILDALGMLVGVAYMLSLAPLHRRVPIVDDERFRRKYPITSIYAAKKISAEEFLLLATFISILAACYYLDYPWPLGTNWTILTYCAIFAALFDRGAGEPGAFASSMLLTLTIVATLVPSFFFVAKASSVLYHPAPIAVYIFVSTGIGVMVQSQRSRMKDQIRRSQTEARFVENRVRQEISHELHDVVAHEVAGIVVLSQATKMVHASGTASPEYIDDALAKIEMASTRALASIRATVEDLRKSDTRREVKLTTSFPEIVEIIDKFKENRQVGRVNSVDDVVGVGDVATDAGVGAACSDGSGGAGPVIVDIDEKTREYLSPSRGLFSEDMGNTLYRVMSESLTNIYRHSPNSNVFISVRVGLLPKKMTEVFEEKPIDTSSVMGFSRDTFLAAHPEISQNVSYPRVELFVFDTGSNDSVDEPKSIGGGNGIGIENIRRNVRELGGVVYTGAYRPLAVRDTDARPGWLVFSTIPLKK</sequence>
<dbReference type="InterPro" id="IPR036890">
    <property type="entry name" value="HATPase_C_sf"/>
</dbReference>
<accession>A0A0K2H3T0</accession>
<feature type="transmembrane region" description="Helical" evidence="9">
    <location>
        <begin position="117"/>
        <end position="134"/>
    </location>
</feature>
<gene>
    <name evidence="11" type="ORF">CLAC_00820</name>
</gene>
<dbReference type="GO" id="GO:0000155">
    <property type="term" value="F:phosphorelay sensor kinase activity"/>
    <property type="evidence" value="ECO:0007669"/>
    <property type="project" value="InterPro"/>
</dbReference>
<feature type="domain" description="Signal transduction histidine kinase subgroup 3 dimerisation and phosphoacceptor" evidence="10">
    <location>
        <begin position="240"/>
        <end position="307"/>
    </location>
</feature>
<evidence type="ECO:0000256" key="1">
    <source>
        <dbReference type="ARBA" id="ARBA00000085"/>
    </source>
</evidence>
<feature type="transmembrane region" description="Helical" evidence="9">
    <location>
        <begin position="169"/>
        <end position="188"/>
    </location>
</feature>
<dbReference type="PATRIC" id="fig|1408189.4.peg.163"/>
<dbReference type="Pfam" id="PF07730">
    <property type="entry name" value="HisKA_3"/>
    <property type="match status" value="1"/>
</dbReference>
<proteinExistence type="predicted"/>
<keyword evidence="5" id="KW-0547">Nucleotide-binding</keyword>
<keyword evidence="3" id="KW-0597">Phosphoprotein</keyword>
<dbReference type="Proteomes" id="UP000058446">
    <property type="component" value="Chromosome"/>
</dbReference>
<dbReference type="EMBL" id="CP006841">
    <property type="protein sequence ID" value="ALA68356.1"/>
    <property type="molecule type" value="Genomic_DNA"/>
</dbReference>
<dbReference type="KEGG" id="clw:CLAC_00820"/>
<dbReference type="Gene3D" id="1.20.5.1930">
    <property type="match status" value="1"/>
</dbReference>
<dbReference type="AlphaFoldDB" id="A0A0K2H3T0"/>
<evidence type="ECO:0000313" key="11">
    <source>
        <dbReference type="EMBL" id="ALA68356.1"/>
    </source>
</evidence>
<evidence type="ECO:0000259" key="10">
    <source>
        <dbReference type="Pfam" id="PF07730"/>
    </source>
</evidence>
<evidence type="ECO:0000256" key="2">
    <source>
        <dbReference type="ARBA" id="ARBA00012438"/>
    </source>
</evidence>
<evidence type="ECO:0000256" key="7">
    <source>
        <dbReference type="ARBA" id="ARBA00022840"/>
    </source>
</evidence>
<keyword evidence="6" id="KW-0418">Kinase</keyword>
<evidence type="ECO:0000256" key="3">
    <source>
        <dbReference type="ARBA" id="ARBA00022553"/>
    </source>
</evidence>
<evidence type="ECO:0000256" key="9">
    <source>
        <dbReference type="SAM" id="Phobius"/>
    </source>
</evidence>
<keyword evidence="9" id="KW-1133">Transmembrane helix</keyword>
<dbReference type="GO" id="GO:0046983">
    <property type="term" value="F:protein dimerization activity"/>
    <property type="evidence" value="ECO:0007669"/>
    <property type="project" value="InterPro"/>
</dbReference>
<name>A0A0K2H3T0_9CORY</name>
<evidence type="ECO:0000256" key="6">
    <source>
        <dbReference type="ARBA" id="ARBA00022777"/>
    </source>
</evidence>
<dbReference type="GO" id="GO:0005524">
    <property type="term" value="F:ATP binding"/>
    <property type="evidence" value="ECO:0007669"/>
    <property type="project" value="UniProtKB-KW"/>
</dbReference>
<dbReference type="PANTHER" id="PTHR24421:SF10">
    <property type="entry name" value="NITRATE_NITRITE SENSOR PROTEIN NARQ"/>
    <property type="match status" value="1"/>
</dbReference>
<evidence type="ECO:0000313" key="12">
    <source>
        <dbReference type="Proteomes" id="UP000058446"/>
    </source>
</evidence>
<dbReference type="RefSeq" id="WP_053411297.1">
    <property type="nucleotide sequence ID" value="NZ_CP006841.1"/>
</dbReference>
<feature type="transmembrane region" description="Helical" evidence="9">
    <location>
        <begin position="194"/>
        <end position="214"/>
    </location>
</feature>
<dbReference type="PANTHER" id="PTHR24421">
    <property type="entry name" value="NITRATE/NITRITE SENSOR PROTEIN NARX-RELATED"/>
    <property type="match status" value="1"/>
</dbReference>
<dbReference type="OrthoDB" id="227596at2"/>
<comment type="catalytic activity">
    <reaction evidence="1">
        <text>ATP + protein L-histidine = ADP + protein N-phospho-L-histidine.</text>
        <dbReference type="EC" id="2.7.13.3"/>
    </reaction>
</comment>
<evidence type="ECO:0000256" key="4">
    <source>
        <dbReference type="ARBA" id="ARBA00022679"/>
    </source>
</evidence>
<dbReference type="Gene3D" id="3.30.565.10">
    <property type="entry name" value="Histidine kinase-like ATPase, C-terminal domain"/>
    <property type="match status" value="1"/>
</dbReference>
<organism evidence="11 12">
    <name type="scientific">Corynebacterium lactis RW2-5</name>
    <dbReference type="NCBI Taxonomy" id="1408189"/>
    <lineage>
        <taxon>Bacteria</taxon>
        <taxon>Bacillati</taxon>
        <taxon>Actinomycetota</taxon>
        <taxon>Actinomycetes</taxon>
        <taxon>Mycobacteriales</taxon>
        <taxon>Corynebacteriaceae</taxon>
        <taxon>Corynebacterium</taxon>
    </lineage>
</organism>
<keyword evidence="9" id="KW-0812">Transmembrane</keyword>
<feature type="transmembrane region" description="Helical" evidence="9">
    <location>
        <begin position="65"/>
        <end position="85"/>
    </location>
</feature>
<evidence type="ECO:0000256" key="8">
    <source>
        <dbReference type="ARBA" id="ARBA00023012"/>
    </source>
</evidence>
<keyword evidence="9" id="KW-0472">Membrane</keyword>
<dbReference type="InterPro" id="IPR050482">
    <property type="entry name" value="Sensor_HK_TwoCompSys"/>
</dbReference>
<dbReference type="InterPro" id="IPR011712">
    <property type="entry name" value="Sig_transdc_His_kin_sub3_dim/P"/>
</dbReference>